<dbReference type="EMBL" id="CP035492">
    <property type="protein sequence ID" value="QAY66855.1"/>
    <property type="molecule type" value="Genomic_DNA"/>
</dbReference>
<dbReference type="OrthoDB" id="5146022at2"/>
<feature type="transmembrane region" description="Helical" evidence="1">
    <location>
        <begin position="196"/>
        <end position="215"/>
    </location>
</feature>
<keyword evidence="1" id="KW-1133">Transmembrane helix</keyword>
<feature type="transmembrane region" description="Helical" evidence="1">
    <location>
        <begin position="165"/>
        <end position="189"/>
    </location>
</feature>
<sequence>MVSAGGIGFGTQGGEPVIAVWMLTWKELIRKRVTLMTLLMTVIFWIAYYFIAQSAGSAPAGTASTLANINDLLRGFENSAVLLWIGFFFGSFATGFLAIFSSVSAVSGEAEHGVLQSVLARPIPRTRWYLGRWLGFVTYGLLYTLMLFVSIIAIVHEATGLRPDWSAMCAGFAFFTTPVLLMVTLTMLVSCWLAPLGNGIAMVMLFGMGWLGTMLDRVIQSGMFDTEEAAQTSKTLETVSGLIRLLIPTDALQQRMLAELLSVKELAGTFDAASSLGYFSIVSPPSNAFIYYSVCYLLFFLAAGLFVIRRKDF</sequence>
<evidence type="ECO:0000256" key="1">
    <source>
        <dbReference type="SAM" id="Phobius"/>
    </source>
</evidence>
<protein>
    <submittedName>
        <fullName evidence="2">ABC transporter permease</fullName>
    </submittedName>
</protein>
<name>A0A4P6EW87_9BACL</name>
<organism evidence="2 3">
    <name type="scientific">Paenibacillus protaetiae</name>
    <dbReference type="NCBI Taxonomy" id="2509456"/>
    <lineage>
        <taxon>Bacteria</taxon>
        <taxon>Bacillati</taxon>
        <taxon>Bacillota</taxon>
        <taxon>Bacilli</taxon>
        <taxon>Bacillales</taxon>
        <taxon>Paenibacillaceae</taxon>
        <taxon>Paenibacillus</taxon>
    </lineage>
</organism>
<evidence type="ECO:0000313" key="2">
    <source>
        <dbReference type="EMBL" id="QAY66855.1"/>
    </source>
</evidence>
<dbReference type="Pfam" id="PF12679">
    <property type="entry name" value="ABC2_membrane_2"/>
    <property type="match status" value="1"/>
</dbReference>
<evidence type="ECO:0000313" key="3">
    <source>
        <dbReference type="Proteomes" id="UP000293568"/>
    </source>
</evidence>
<gene>
    <name evidence="2" type="ORF">ET464_11075</name>
</gene>
<accession>A0A4P6EW87</accession>
<dbReference type="GO" id="GO:0005886">
    <property type="term" value="C:plasma membrane"/>
    <property type="evidence" value="ECO:0007669"/>
    <property type="project" value="UniProtKB-SubCell"/>
</dbReference>
<proteinExistence type="predicted"/>
<dbReference type="GO" id="GO:0140359">
    <property type="term" value="F:ABC-type transporter activity"/>
    <property type="evidence" value="ECO:0007669"/>
    <property type="project" value="InterPro"/>
</dbReference>
<feature type="transmembrane region" description="Helical" evidence="1">
    <location>
        <begin position="33"/>
        <end position="51"/>
    </location>
</feature>
<dbReference type="AlphaFoldDB" id="A0A4P6EW87"/>
<keyword evidence="3" id="KW-1185">Reference proteome</keyword>
<keyword evidence="1" id="KW-0472">Membrane</keyword>
<dbReference type="PANTHER" id="PTHR43471">
    <property type="entry name" value="ABC TRANSPORTER PERMEASE"/>
    <property type="match status" value="1"/>
</dbReference>
<feature type="transmembrane region" description="Helical" evidence="1">
    <location>
        <begin position="81"/>
        <end position="108"/>
    </location>
</feature>
<keyword evidence="1" id="KW-0812">Transmembrane</keyword>
<dbReference type="KEGG" id="pprt:ET464_11075"/>
<feature type="transmembrane region" description="Helical" evidence="1">
    <location>
        <begin position="289"/>
        <end position="308"/>
    </location>
</feature>
<reference evidence="2 3" key="1">
    <citation type="submission" date="2019-01" db="EMBL/GenBank/DDBJ databases">
        <title>Genome sequencing of strain FW100M-2.</title>
        <authorList>
            <person name="Heo J."/>
            <person name="Kim S.-J."/>
            <person name="Kim J.-S."/>
            <person name="Hong S.-B."/>
            <person name="Kwon S.-W."/>
        </authorList>
    </citation>
    <scope>NUCLEOTIDE SEQUENCE [LARGE SCALE GENOMIC DNA]</scope>
    <source>
        <strain evidence="2 3">FW100M-2</strain>
    </source>
</reference>
<dbReference type="Proteomes" id="UP000293568">
    <property type="component" value="Chromosome"/>
</dbReference>
<feature type="transmembrane region" description="Helical" evidence="1">
    <location>
        <begin position="129"/>
        <end position="153"/>
    </location>
</feature>